<dbReference type="SUPFAM" id="SSF52954">
    <property type="entry name" value="Class II aaRS ABD-related"/>
    <property type="match status" value="1"/>
</dbReference>
<dbReference type="InterPro" id="IPR041715">
    <property type="entry name" value="HisRS-like_core"/>
</dbReference>
<dbReference type="InterPro" id="IPR004154">
    <property type="entry name" value="Anticodon-bd"/>
</dbReference>
<keyword evidence="9 11" id="KW-0030">Aminoacyl-tRNA synthetase</keyword>
<protein>
    <recommendedName>
        <fullName evidence="11">Histidine--tRNA ligase</fullName>
        <ecNumber evidence="11">6.1.1.21</ecNumber>
    </recommendedName>
    <alternativeName>
        <fullName evidence="11">Histidyl-tRNA synthetase</fullName>
        <shortName evidence="11">HisRS</shortName>
    </alternativeName>
</protein>
<dbReference type="InterPro" id="IPR036621">
    <property type="entry name" value="Anticodon-bd_dom_sf"/>
</dbReference>
<evidence type="ECO:0000313" key="14">
    <source>
        <dbReference type="EMBL" id="SHE83772.1"/>
    </source>
</evidence>
<name>A0A1M4WS08_9CLOT</name>
<dbReference type="InterPro" id="IPR033656">
    <property type="entry name" value="HisRS_anticodon"/>
</dbReference>
<evidence type="ECO:0000256" key="12">
    <source>
        <dbReference type="PIRSR" id="PIRSR001549-1"/>
    </source>
</evidence>
<comment type="similarity">
    <text evidence="2 11">Belongs to the class-II aminoacyl-tRNA synthetase family.</text>
</comment>
<dbReference type="GO" id="GO:0005524">
    <property type="term" value="F:ATP binding"/>
    <property type="evidence" value="ECO:0007669"/>
    <property type="project" value="UniProtKB-UniRule"/>
</dbReference>
<evidence type="ECO:0000313" key="15">
    <source>
        <dbReference type="Proteomes" id="UP000184423"/>
    </source>
</evidence>
<dbReference type="PIRSF" id="PIRSF001549">
    <property type="entry name" value="His-tRNA_synth"/>
    <property type="match status" value="1"/>
</dbReference>
<evidence type="ECO:0000256" key="6">
    <source>
        <dbReference type="ARBA" id="ARBA00022741"/>
    </source>
</evidence>
<dbReference type="PANTHER" id="PTHR43707:SF1">
    <property type="entry name" value="HISTIDINE--TRNA LIGASE, MITOCHONDRIAL-RELATED"/>
    <property type="match status" value="1"/>
</dbReference>
<dbReference type="SUPFAM" id="SSF55681">
    <property type="entry name" value="Class II aaRS and biotin synthetases"/>
    <property type="match status" value="1"/>
</dbReference>
<evidence type="ECO:0000256" key="1">
    <source>
        <dbReference type="ARBA" id="ARBA00004496"/>
    </source>
</evidence>
<organism evidence="14 15">
    <name type="scientific">Caloramator proteoclasticus DSM 10124</name>
    <dbReference type="NCBI Taxonomy" id="1121262"/>
    <lineage>
        <taxon>Bacteria</taxon>
        <taxon>Bacillati</taxon>
        <taxon>Bacillota</taxon>
        <taxon>Clostridia</taxon>
        <taxon>Eubacteriales</taxon>
        <taxon>Clostridiaceae</taxon>
        <taxon>Caloramator</taxon>
    </lineage>
</organism>
<dbReference type="GO" id="GO:0006427">
    <property type="term" value="P:histidyl-tRNA aminoacylation"/>
    <property type="evidence" value="ECO:0007669"/>
    <property type="project" value="UniProtKB-UniRule"/>
</dbReference>
<dbReference type="PANTHER" id="PTHR43707">
    <property type="entry name" value="HISTIDYL-TRNA SYNTHETASE"/>
    <property type="match status" value="1"/>
</dbReference>
<comment type="subunit">
    <text evidence="3 11">Homodimer.</text>
</comment>
<sequence length="416" mass="47211">MLITKAPKGTRDVLPKDVYKWQYIEQKVREVCSYFGFSEIRTPTFEHTELVQRGVGETTDIFQKEMYTFLDKAGRSITLKPEGTAPAARAFLENGLYSEVQPTKLFYITPVFRYEQVQKGRLREHHQFGVELFGSSDASADAEVISLAFTFFNNLGLQDLTVNINNIGCPNCRPNYNNALKEYLKKNFDDLCPTCKERYDRNPLRVLDCKNDTCKKIAEGAPVVIDYICDECRNHFEDLKSELDTLDINYVVDPYIVRGLDYYTKTVFEIISEDIGAKSTVCGGGRYDNLIEEIGGSKTPAVGFGLGIERLILMLESKGIEIPNMKPKLIYIASLGERAKKASSRIAFDLRREGISVEKDLMNRSLKAQMKYANKIGAYYVIIIGDDELDKGIVKIKNMETGEEKETSIEDIKMNL</sequence>
<dbReference type="GO" id="GO:0140096">
    <property type="term" value="F:catalytic activity, acting on a protein"/>
    <property type="evidence" value="ECO:0007669"/>
    <property type="project" value="UniProtKB-ARBA"/>
</dbReference>
<proteinExistence type="inferred from homology"/>
<evidence type="ECO:0000256" key="5">
    <source>
        <dbReference type="ARBA" id="ARBA00022598"/>
    </source>
</evidence>
<keyword evidence="7 11" id="KW-0067">ATP-binding</keyword>
<evidence type="ECO:0000256" key="10">
    <source>
        <dbReference type="ARBA" id="ARBA00047639"/>
    </source>
</evidence>
<keyword evidence="6 11" id="KW-0547">Nucleotide-binding</keyword>
<comment type="catalytic activity">
    <reaction evidence="10 11">
        <text>tRNA(His) + L-histidine + ATP = L-histidyl-tRNA(His) + AMP + diphosphate + H(+)</text>
        <dbReference type="Rhea" id="RHEA:17313"/>
        <dbReference type="Rhea" id="RHEA-COMP:9665"/>
        <dbReference type="Rhea" id="RHEA-COMP:9689"/>
        <dbReference type="ChEBI" id="CHEBI:15378"/>
        <dbReference type="ChEBI" id="CHEBI:30616"/>
        <dbReference type="ChEBI" id="CHEBI:33019"/>
        <dbReference type="ChEBI" id="CHEBI:57595"/>
        <dbReference type="ChEBI" id="CHEBI:78442"/>
        <dbReference type="ChEBI" id="CHEBI:78527"/>
        <dbReference type="ChEBI" id="CHEBI:456215"/>
        <dbReference type="EC" id="6.1.1.21"/>
    </reaction>
</comment>
<dbReference type="InterPro" id="IPR015807">
    <property type="entry name" value="His-tRNA-ligase"/>
</dbReference>
<keyword evidence="15" id="KW-1185">Reference proteome</keyword>
<dbReference type="GO" id="GO:0004821">
    <property type="term" value="F:histidine-tRNA ligase activity"/>
    <property type="evidence" value="ECO:0007669"/>
    <property type="project" value="UniProtKB-UniRule"/>
</dbReference>
<evidence type="ECO:0000259" key="13">
    <source>
        <dbReference type="PROSITE" id="PS50862"/>
    </source>
</evidence>
<dbReference type="GO" id="GO:0005737">
    <property type="term" value="C:cytoplasm"/>
    <property type="evidence" value="ECO:0007669"/>
    <property type="project" value="UniProtKB-SubCell"/>
</dbReference>
<dbReference type="HAMAP" id="MF_00127">
    <property type="entry name" value="His_tRNA_synth"/>
    <property type="match status" value="1"/>
</dbReference>
<comment type="subcellular location">
    <subcellularLocation>
        <location evidence="1 11">Cytoplasm</location>
    </subcellularLocation>
</comment>
<evidence type="ECO:0000256" key="9">
    <source>
        <dbReference type="ARBA" id="ARBA00023146"/>
    </source>
</evidence>
<dbReference type="CDD" id="cd00773">
    <property type="entry name" value="HisRS-like_core"/>
    <property type="match status" value="1"/>
</dbReference>
<reference evidence="15" key="1">
    <citation type="submission" date="2016-11" db="EMBL/GenBank/DDBJ databases">
        <authorList>
            <person name="Varghese N."/>
            <person name="Submissions S."/>
        </authorList>
    </citation>
    <scope>NUCLEOTIDE SEQUENCE [LARGE SCALE GENOMIC DNA]</scope>
    <source>
        <strain evidence="15">DSM 10124</strain>
    </source>
</reference>
<keyword evidence="8 11" id="KW-0648">Protein biosynthesis</keyword>
<evidence type="ECO:0000256" key="2">
    <source>
        <dbReference type="ARBA" id="ARBA00008226"/>
    </source>
</evidence>
<evidence type="ECO:0000256" key="4">
    <source>
        <dbReference type="ARBA" id="ARBA00022490"/>
    </source>
</evidence>
<evidence type="ECO:0000256" key="11">
    <source>
        <dbReference type="HAMAP-Rule" id="MF_00127"/>
    </source>
</evidence>
<dbReference type="NCBIfam" id="TIGR00442">
    <property type="entry name" value="hisS"/>
    <property type="match status" value="1"/>
</dbReference>
<dbReference type="AlphaFoldDB" id="A0A1M4WS08"/>
<dbReference type="Proteomes" id="UP000184423">
    <property type="component" value="Unassembled WGS sequence"/>
</dbReference>
<dbReference type="EC" id="6.1.1.21" evidence="11"/>
<feature type="binding site" evidence="12">
    <location>
        <position position="131"/>
    </location>
    <ligand>
        <name>L-histidine</name>
        <dbReference type="ChEBI" id="CHEBI:57595"/>
    </ligand>
</feature>
<feature type="binding site" evidence="12">
    <location>
        <begin position="262"/>
        <end position="263"/>
    </location>
    <ligand>
        <name>L-histidine</name>
        <dbReference type="ChEBI" id="CHEBI:57595"/>
    </ligand>
</feature>
<dbReference type="EMBL" id="FQVG01000019">
    <property type="protein sequence ID" value="SHE83772.1"/>
    <property type="molecule type" value="Genomic_DNA"/>
</dbReference>
<dbReference type="InterPro" id="IPR045864">
    <property type="entry name" value="aa-tRNA-synth_II/BPL/LPL"/>
</dbReference>
<gene>
    <name evidence="11" type="primary">hisS</name>
    <name evidence="14" type="ORF">SAMN02746091_01217</name>
</gene>
<dbReference type="PROSITE" id="PS50862">
    <property type="entry name" value="AA_TRNA_LIGASE_II"/>
    <property type="match status" value="1"/>
</dbReference>
<dbReference type="RefSeq" id="WP_073248436.1">
    <property type="nucleotide sequence ID" value="NZ_FQVG01000019.1"/>
</dbReference>
<dbReference type="InterPro" id="IPR006195">
    <property type="entry name" value="aa-tRNA-synth_II"/>
</dbReference>
<feature type="binding site" evidence="12">
    <location>
        <position position="258"/>
    </location>
    <ligand>
        <name>L-histidine</name>
        <dbReference type="ChEBI" id="CHEBI:57595"/>
    </ligand>
</feature>
<feature type="domain" description="Aminoacyl-transfer RNA synthetases class-II family profile" evidence="13">
    <location>
        <begin position="1"/>
        <end position="327"/>
    </location>
</feature>
<dbReference type="CDD" id="cd00859">
    <property type="entry name" value="HisRS_anticodon"/>
    <property type="match status" value="1"/>
</dbReference>
<evidence type="ECO:0000256" key="8">
    <source>
        <dbReference type="ARBA" id="ARBA00022917"/>
    </source>
</evidence>
<evidence type="ECO:0000256" key="7">
    <source>
        <dbReference type="ARBA" id="ARBA00022840"/>
    </source>
</evidence>
<keyword evidence="5 11" id="KW-0436">Ligase</keyword>
<dbReference type="Gene3D" id="3.40.50.800">
    <property type="entry name" value="Anticodon-binding domain"/>
    <property type="match status" value="1"/>
</dbReference>
<feature type="binding site" evidence="12">
    <location>
        <position position="113"/>
    </location>
    <ligand>
        <name>L-histidine</name>
        <dbReference type="ChEBI" id="CHEBI:57595"/>
    </ligand>
</feature>
<dbReference type="GO" id="GO:0016740">
    <property type="term" value="F:transferase activity"/>
    <property type="evidence" value="ECO:0007669"/>
    <property type="project" value="UniProtKB-ARBA"/>
</dbReference>
<dbReference type="InterPro" id="IPR004516">
    <property type="entry name" value="HisRS/HisZ"/>
</dbReference>
<accession>A0A1M4WS08</accession>
<keyword evidence="4 11" id="KW-0963">Cytoplasm</keyword>
<feature type="binding site" evidence="12">
    <location>
        <position position="127"/>
    </location>
    <ligand>
        <name>L-histidine</name>
        <dbReference type="ChEBI" id="CHEBI:57595"/>
    </ligand>
</feature>
<dbReference type="Pfam" id="PF03129">
    <property type="entry name" value="HGTP_anticodon"/>
    <property type="match status" value="1"/>
</dbReference>
<dbReference type="FunFam" id="3.30.930.10:FF:000005">
    <property type="entry name" value="Histidine--tRNA ligase"/>
    <property type="match status" value="1"/>
</dbReference>
<evidence type="ECO:0000256" key="3">
    <source>
        <dbReference type="ARBA" id="ARBA00011738"/>
    </source>
</evidence>
<dbReference type="Gene3D" id="3.30.930.10">
    <property type="entry name" value="Bira Bifunctional Protein, Domain 2"/>
    <property type="match status" value="1"/>
</dbReference>
<feature type="binding site" evidence="12">
    <location>
        <begin position="82"/>
        <end position="84"/>
    </location>
    <ligand>
        <name>L-histidine</name>
        <dbReference type="ChEBI" id="CHEBI:57595"/>
    </ligand>
</feature>
<dbReference type="Pfam" id="PF13393">
    <property type="entry name" value="tRNA-synt_His"/>
    <property type="match status" value="1"/>
</dbReference>